<dbReference type="EMBL" id="UYYF01000912">
    <property type="protein sequence ID" value="VDM99303.1"/>
    <property type="molecule type" value="Genomic_DNA"/>
</dbReference>
<dbReference type="STRING" id="103827.A0A0N5CS37"/>
<proteinExistence type="predicted"/>
<dbReference type="AlphaFoldDB" id="A0A0N5CS37"/>
<keyword evidence="1" id="KW-0472">Membrane</keyword>
<keyword evidence="1" id="KW-1133">Transmembrane helix</keyword>
<evidence type="ECO:0000313" key="3">
    <source>
        <dbReference type="EMBL" id="VDM99303.1"/>
    </source>
</evidence>
<reference evidence="5" key="1">
    <citation type="submission" date="2017-02" db="UniProtKB">
        <authorList>
            <consortium name="WormBaseParasite"/>
        </authorList>
    </citation>
    <scope>IDENTIFICATION</scope>
</reference>
<accession>A0A0N5CS37</accession>
<dbReference type="InterPro" id="IPR052566">
    <property type="entry name" value="Non-lysos_glucosylceramidase"/>
</dbReference>
<protein>
    <submittedName>
        <fullName evidence="5">Glyco_hydr_116N domain-containing protein</fullName>
    </submittedName>
</protein>
<evidence type="ECO:0000259" key="2">
    <source>
        <dbReference type="Pfam" id="PF12215"/>
    </source>
</evidence>
<gene>
    <name evidence="3" type="ORF">TCLT_LOCUS3038</name>
</gene>
<name>A0A0N5CS37_THECL</name>
<reference evidence="3 4" key="2">
    <citation type="submission" date="2018-11" db="EMBL/GenBank/DDBJ databases">
        <authorList>
            <consortium name="Pathogen Informatics"/>
        </authorList>
    </citation>
    <scope>NUCLEOTIDE SEQUENCE [LARGE SCALE GENOMIC DNA]</scope>
</reference>
<dbReference type="PANTHER" id="PTHR12654:SF0">
    <property type="entry name" value="NON-LYSOSOMAL GLUCOSYLCERAMIDASE"/>
    <property type="match status" value="1"/>
</dbReference>
<dbReference type="WBParaSite" id="TCLT_0000303801-mRNA-1">
    <property type="protein sequence ID" value="TCLT_0000303801-mRNA-1"/>
    <property type="gene ID" value="TCLT_0000303801"/>
</dbReference>
<keyword evidence="1" id="KW-0812">Transmembrane</keyword>
<dbReference type="InterPro" id="IPR024462">
    <property type="entry name" value="GH116_N"/>
</dbReference>
<dbReference type="PANTHER" id="PTHR12654">
    <property type="entry name" value="BILE ACID BETA-GLUCOSIDASE-RELATED"/>
    <property type="match status" value="1"/>
</dbReference>
<evidence type="ECO:0000313" key="5">
    <source>
        <dbReference type="WBParaSite" id="TCLT_0000303801-mRNA-1"/>
    </source>
</evidence>
<keyword evidence="4" id="KW-1185">Reference proteome</keyword>
<feature type="domain" description="Glycosyl-hydrolase family 116 N-terminal" evidence="2">
    <location>
        <begin position="74"/>
        <end position="106"/>
    </location>
</feature>
<organism evidence="5">
    <name type="scientific">Thelazia callipaeda</name>
    <name type="common">Oriental eyeworm</name>
    <name type="synonym">Parasitic nematode</name>
    <dbReference type="NCBI Taxonomy" id="103827"/>
    <lineage>
        <taxon>Eukaryota</taxon>
        <taxon>Metazoa</taxon>
        <taxon>Ecdysozoa</taxon>
        <taxon>Nematoda</taxon>
        <taxon>Chromadorea</taxon>
        <taxon>Rhabditida</taxon>
        <taxon>Spirurina</taxon>
        <taxon>Spiruromorpha</taxon>
        <taxon>Thelazioidea</taxon>
        <taxon>Thelaziidae</taxon>
        <taxon>Thelazia</taxon>
    </lineage>
</organism>
<dbReference type="OMA" id="SHERGPF"/>
<dbReference type="OrthoDB" id="10063729at2759"/>
<dbReference type="GO" id="GO:0008422">
    <property type="term" value="F:beta-glucosidase activity"/>
    <property type="evidence" value="ECO:0007669"/>
    <property type="project" value="TreeGrafter"/>
</dbReference>
<evidence type="ECO:0000256" key="1">
    <source>
        <dbReference type="SAM" id="Phobius"/>
    </source>
</evidence>
<dbReference type="Proteomes" id="UP000276776">
    <property type="component" value="Unassembled WGS sequence"/>
</dbReference>
<feature type="transmembrane region" description="Helical" evidence="1">
    <location>
        <begin position="32"/>
        <end position="54"/>
    </location>
</feature>
<evidence type="ECO:0000313" key="4">
    <source>
        <dbReference type="Proteomes" id="UP000276776"/>
    </source>
</evidence>
<sequence>MLSEIYDKPGWKVRGDFIAPQSDQRYPFLPRLRHAVICVVIVVRYLIHVVVCWWKGQKVFLNIFQRLRHNPFAGVPCGGIGCGGIGRDFRGGFCRFSLLPGIVEQQITCILKAVSNIKAVNRVVK</sequence>
<dbReference type="Pfam" id="PF12215">
    <property type="entry name" value="Glyco_hydr_116N"/>
    <property type="match status" value="1"/>
</dbReference>